<dbReference type="AlphaFoldDB" id="A0A4R6QDT7"/>
<dbReference type="EMBL" id="SNXO01000001">
    <property type="protein sequence ID" value="TDP60555.1"/>
    <property type="molecule type" value="Genomic_DNA"/>
</dbReference>
<name>A0A4R6QDT7_9FIRM</name>
<accession>A0A4R6QDT7</accession>
<dbReference type="Proteomes" id="UP000295500">
    <property type="component" value="Unassembled WGS sequence"/>
</dbReference>
<evidence type="ECO:0000313" key="1">
    <source>
        <dbReference type="EMBL" id="TDP60555.1"/>
    </source>
</evidence>
<evidence type="ECO:0000313" key="2">
    <source>
        <dbReference type="Proteomes" id="UP000295500"/>
    </source>
</evidence>
<keyword evidence="2" id="KW-1185">Reference proteome</keyword>
<dbReference type="RefSeq" id="WP_133527440.1">
    <property type="nucleotide sequence ID" value="NZ_SNXO01000001.1"/>
</dbReference>
<comment type="caution">
    <text evidence="1">The sequence shown here is derived from an EMBL/GenBank/DDBJ whole genome shotgun (WGS) entry which is preliminary data.</text>
</comment>
<organism evidence="1 2">
    <name type="scientific">Aminicella lysinilytica</name>
    <dbReference type="NCBI Taxonomy" id="433323"/>
    <lineage>
        <taxon>Bacteria</taxon>
        <taxon>Bacillati</taxon>
        <taxon>Bacillota</taxon>
        <taxon>Clostridia</taxon>
        <taxon>Peptostreptococcales</taxon>
        <taxon>Anaerovoracaceae</taxon>
        <taxon>Aminicella</taxon>
    </lineage>
</organism>
<proteinExistence type="predicted"/>
<protein>
    <submittedName>
        <fullName evidence="1">Uncharacterized protein</fullName>
    </submittedName>
</protein>
<dbReference type="OrthoDB" id="2339610at2"/>
<reference evidence="1 2" key="1">
    <citation type="submission" date="2019-03" db="EMBL/GenBank/DDBJ databases">
        <title>Genomic Encyclopedia of Type Strains, Phase IV (KMG-IV): sequencing the most valuable type-strain genomes for metagenomic binning, comparative biology and taxonomic classification.</title>
        <authorList>
            <person name="Goeker M."/>
        </authorList>
    </citation>
    <scope>NUCLEOTIDE SEQUENCE [LARGE SCALE GENOMIC DNA]</scope>
    <source>
        <strain evidence="1 2">DSM 28287</strain>
    </source>
</reference>
<gene>
    <name evidence="1" type="ORF">EV211_10169</name>
</gene>
<sequence length="110" mass="12994">MAKIGPFFFIQHKLIYNACSLEEGREQADKLDNSYSHESLYDDNYSTGDYIDYPRGRVVWDQTNTCAVIYIDRCINNKSVLDEIIKAFDLSEYVVEYDIHYHCRECLLFN</sequence>